<reference evidence="1 2" key="2">
    <citation type="journal article" date="2022" name="Mol. Ecol. Resour.">
        <title>The genomes of chicory, endive, great burdock and yacon provide insights into Asteraceae paleo-polyploidization history and plant inulin production.</title>
        <authorList>
            <person name="Fan W."/>
            <person name="Wang S."/>
            <person name="Wang H."/>
            <person name="Wang A."/>
            <person name="Jiang F."/>
            <person name="Liu H."/>
            <person name="Zhao H."/>
            <person name="Xu D."/>
            <person name="Zhang Y."/>
        </authorList>
    </citation>
    <scope>NUCLEOTIDE SEQUENCE [LARGE SCALE GENOMIC DNA]</scope>
    <source>
        <strain evidence="2">cv. Niubang</strain>
    </source>
</reference>
<keyword evidence="2" id="KW-1185">Reference proteome</keyword>
<gene>
    <name evidence="1" type="ORF">L6452_44107</name>
</gene>
<evidence type="ECO:0000313" key="1">
    <source>
        <dbReference type="EMBL" id="KAI3665480.1"/>
    </source>
</evidence>
<accession>A0ACB8XER3</accession>
<reference evidence="2" key="1">
    <citation type="journal article" date="2022" name="Mol. Ecol. Resour.">
        <title>The genomes of chicory, endive, great burdock and yacon provide insights into Asteraceae palaeo-polyploidization history and plant inulin production.</title>
        <authorList>
            <person name="Fan W."/>
            <person name="Wang S."/>
            <person name="Wang H."/>
            <person name="Wang A."/>
            <person name="Jiang F."/>
            <person name="Liu H."/>
            <person name="Zhao H."/>
            <person name="Xu D."/>
            <person name="Zhang Y."/>
        </authorList>
    </citation>
    <scope>NUCLEOTIDE SEQUENCE [LARGE SCALE GENOMIC DNA]</scope>
    <source>
        <strain evidence="2">cv. Niubang</strain>
    </source>
</reference>
<comment type="caution">
    <text evidence="1">The sequence shown here is derived from an EMBL/GenBank/DDBJ whole genome shotgun (WGS) entry which is preliminary data.</text>
</comment>
<protein>
    <submittedName>
        <fullName evidence="1">Uncharacterized protein</fullName>
    </submittedName>
</protein>
<dbReference type="Proteomes" id="UP001055879">
    <property type="component" value="Linkage Group LG18"/>
</dbReference>
<evidence type="ECO:0000313" key="2">
    <source>
        <dbReference type="Proteomes" id="UP001055879"/>
    </source>
</evidence>
<organism evidence="1 2">
    <name type="scientific">Arctium lappa</name>
    <name type="common">Greater burdock</name>
    <name type="synonym">Lappa major</name>
    <dbReference type="NCBI Taxonomy" id="4217"/>
    <lineage>
        <taxon>Eukaryota</taxon>
        <taxon>Viridiplantae</taxon>
        <taxon>Streptophyta</taxon>
        <taxon>Embryophyta</taxon>
        <taxon>Tracheophyta</taxon>
        <taxon>Spermatophyta</taxon>
        <taxon>Magnoliopsida</taxon>
        <taxon>eudicotyledons</taxon>
        <taxon>Gunneridae</taxon>
        <taxon>Pentapetalae</taxon>
        <taxon>asterids</taxon>
        <taxon>campanulids</taxon>
        <taxon>Asterales</taxon>
        <taxon>Asteraceae</taxon>
        <taxon>Carduoideae</taxon>
        <taxon>Cardueae</taxon>
        <taxon>Arctiinae</taxon>
        <taxon>Arctium</taxon>
    </lineage>
</organism>
<dbReference type="EMBL" id="CM042064">
    <property type="protein sequence ID" value="KAI3665480.1"/>
    <property type="molecule type" value="Genomic_DNA"/>
</dbReference>
<sequence length="113" mass="12633">MEGDVEMGIGDVYNYSRSARSPGTTAMYGGPQFASVYGASLYPVSFLMMSSIRSSRGKQLQSPSSDPTYPMRLYRYSMGLVVLKYSTIRTGLQVDMGRIRPFILFLRISNSFN</sequence>
<name>A0ACB8XER3_ARCLA</name>
<proteinExistence type="predicted"/>